<feature type="region of interest" description="Disordered" evidence="3">
    <location>
        <begin position="1074"/>
        <end position="1099"/>
    </location>
</feature>
<evidence type="ECO:0000256" key="1">
    <source>
        <dbReference type="ARBA" id="ARBA00022443"/>
    </source>
</evidence>
<dbReference type="GO" id="GO:0005085">
    <property type="term" value="F:guanyl-nucleotide exchange factor activity"/>
    <property type="evidence" value="ECO:0007669"/>
    <property type="project" value="InterPro"/>
</dbReference>
<dbReference type="InterPro" id="IPR045759">
    <property type="entry name" value="Ap4A_phos1/2_N"/>
</dbReference>
<feature type="region of interest" description="Disordered" evidence="3">
    <location>
        <begin position="1025"/>
        <end position="1056"/>
    </location>
</feature>
<dbReference type="SUPFAM" id="SSF50729">
    <property type="entry name" value="PH domain-like"/>
    <property type="match status" value="2"/>
</dbReference>
<evidence type="ECO:0000259" key="6">
    <source>
        <dbReference type="PROSITE" id="PS50010"/>
    </source>
</evidence>
<dbReference type="OrthoDB" id="660555at2759"/>
<feature type="compositionally biased region" description="Pro residues" evidence="3">
    <location>
        <begin position="125"/>
        <end position="137"/>
    </location>
</feature>
<evidence type="ECO:0000256" key="3">
    <source>
        <dbReference type="SAM" id="MobiDB-lite"/>
    </source>
</evidence>
<dbReference type="InterPro" id="IPR001849">
    <property type="entry name" value="PH_domain"/>
</dbReference>
<reference evidence="7" key="1">
    <citation type="submission" date="2021-02" db="EMBL/GenBank/DDBJ databases">
        <title>First Annotated Genome of the Yellow-green Alga Tribonema minus.</title>
        <authorList>
            <person name="Mahan K.M."/>
        </authorList>
    </citation>
    <scope>NUCLEOTIDE SEQUENCE</scope>
    <source>
        <strain evidence="7">UTEX B ZZ1240</strain>
    </source>
</reference>
<dbReference type="Gene3D" id="1.20.900.10">
    <property type="entry name" value="Dbl homology (DH) domain"/>
    <property type="match status" value="1"/>
</dbReference>
<evidence type="ECO:0000256" key="2">
    <source>
        <dbReference type="PROSITE-ProRule" id="PRU00192"/>
    </source>
</evidence>
<dbReference type="Proteomes" id="UP000664859">
    <property type="component" value="Unassembled WGS sequence"/>
</dbReference>
<dbReference type="SUPFAM" id="SSF50044">
    <property type="entry name" value="SH3-domain"/>
    <property type="match status" value="1"/>
</dbReference>
<dbReference type="Pfam" id="PF09830">
    <property type="entry name" value="ATP_transf"/>
    <property type="match status" value="1"/>
</dbReference>
<dbReference type="InterPro" id="IPR036028">
    <property type="entry name" value="SH3-like_dom_sf"/>
</dbReference>
<gene>
    <name evidence="7" type="ORF">JKP88DRAFT_350672</name>
</gene>
<feature type="domain" description="DH" evidence="6">
    <location>
        <begin position="263"/>
        <end position="478"/>
    </location>
</feature>
<feature type="compositionally biased region" description="Polar residues" evidence="3">
    <location>
        <begin position="893"/>
        <end position="909"/>
    </location>
</feature>
<dbReference type="SMART" id="SM00326">
    <property type="entry name" value="SH3"/>
    <property type="match status" value="1"/>
</dbReference>
<dbReference type="SUPFAM" id="SSF54197">
    <property type="entry name" value="HIT-like"/>
    <property type="match status" value="1"/>
</dbReference>
<keyword evidence="8" id="KW-1185">Reference proteome</keyword>
<accession>A0A836C9Y6</accession>
<dbReference type="Pfam" id="PF00621">
    <property type="entry name" value="RhoGEF"/>
    <property type="match status" value="1"/>
</dbReference>
<organism evidence="7 8">
    <name type="scientific">Tribonema minus</name>
    <dbReference type="NCBI Taxonomy" id="303371"/>
    <lineage>
        <taxon>Eukaryota</taxon>
        <taxon>Sar</taxon>
        <taxon>Stramenopiles</taxon>
        <taxon>Ochrophyta</taxon>
        <taxon>PX clade</taxon>
        <taxon>Xanthophyceae</taxon>
        <taxon>Tribonematales</taxon>
        <taxon>Tribonemataceae</taxon>
        <taxon>Tribonema</taxon>
    </lineage>
</organism>
<dbReference type="Gene3D" id="3.30.428.70">
    <property type="match status" value="1"/>
</dbReference>
<dbReference type="SMART" id="SM00233">
    <property type="entry name" value="PH"/>
    <property type="match status" value="2"/>
</dbReference>
<evidence type="ECO:0000313" key="8">
    <source>
        <dbReference type="Proteomes" id="UP000664859"/>
    </source>
</evidence>
<feature type="compositionally biased region" description="Low complexity" evidence="3">
    <location>
        <begin position="112"/>
        <end position="124"/>
    </location>
</feature>
<evidence type="ECO:0000259" key="4">
    <source>
        <dbReference type="PROSITE" id="PS50002"/>
    </source>
</evidence>
<sequence length="1537" mass="164542">MTLDAAFKLVVEEGGVVEATFPFHGDVEGSQLSFQIGDTIKVLQKDELWSWGQLVRTGEEGYFPHNYVQATFKPLPGMHELKMKMAIKRARQEALERGEDPDAAEAAIVAAANGGAQQQQQQQQPEPPPPEPMPVPEPEPEPEPAAPVMDGYGMGQYGMGEGQYGMGMDSMYGYGMQQQQPMPQPPPQPDYGQYGMGAGGYPMEANQGNGGGGDWSNVGDVDMAFGMWMDFIDGGNDPILPAAKAEEEAPSPADAGLDKRRSKRGKLARELVKSEESYVSALEALLDTIIKPCLGEGGRAARYPPVSHGEAQQMFGGLHAGEILHLNTELRNEAQQMFGGLHAGQILHLNTELRNELRGRIKQWDDNSCLGDVFIQFAPSLRTYTEYCLQHEDASAQLSMLSSSNDSFRSLLQRSKQDPRAERRDAQDLLALPKKRIPEYRVALEGLLRYTDEDHADHPLLTKALEDLSDIANFIEEGARWRQNQARMAGIKARLANPPHDLLRPGRIFLRSGVLTKLGRFADSGVLTKLGRFADSGVLTKLGRFADRADFFVLFNDGLLQARPQTFGTKYIFKRIVTVLRVELVGHLPTKTKAQYPFRIVTDGHIFLLTAQSSEQRTQWMKALTQALACRVADGYAVIKYGTRQLIHKGPLGLLKLDKDPVEVREEYFYVFSDVVVRGRALWRDKFKHKQTLDVTRVEENYVPMEQQYYGGGGLPKEISGGHGALDRCFRLIHIEGSTVVMAPTLGEKAKWIEALLKQQEAKREEAAKSVNASRQPASQDVFANADSDDDDDDVLHPSTRAPPPSRPAHRPGASNSSGSATRRSTVSGNGGGGGGSSSGRRTSSGAPRNASASQPDKPSRRATASAAQEVDLLGLSLHDSDGESAPAPALTARSTNGSATSSRRNTASGKPAASAGVIDLLSSAPSQPVQQQQPQQRQRPQQQMMTQPAGGGGMGLLQMDLARLYATGASPQQQQQAMQQQAYYTQQAQAQQQHAQQMYQTGQQQQQQPQQQAVQQAAFGTMYGMQQQPPQQQQPQQQMYSAYGQQQPQQQFATQGSQMGYAGYPQQQYAVQQQQQQPQISDVEHEEQVQQSGEQEHIDTKLAESTWQAMQIGAASSDSERNPVSDALRLLMKHGKLVLLSVTVVVLVLSVIASVFTPSSGALQRGQPLPRDLPAAITRATHASAAAGLLKPIATSCRRVHDGGIDFIVSTVSAARQAEKAAKSNLTPGAADGGAAPTAAVAAATAAAAAAAARDPFARESRDARMVVAPRVPPEHVLVLNKFPTLAGHALLVTDAFREQATPLTAGDFAAWYAVVAAADAVGFFNSAAEAGASQRHKHMQLVPLASFAPCTQSRGLPIDSAISMATARTSTVTAANDSEAAIFRLPNFKFKHGLTLLPPESALLHGGGGDGGGAGMPLLAIYSALLRRTGLLDCAAAPGDCAFAGGAGSSGCGDSGGGSTVAPAAALAPHNVLLTTRWMLVVPRARAGCAGVNVNGLGFMGSLLVHADGDGGGAGGAPDVKPMSVLSCVTVPDAP</sequence>
<dbReference type="PROSITE" id="PS50003">
    <property type="entry name" value="PH_DOMAIN"/>
    <property type="match status" value="1"/>
</dbReference>
<dbReference type="PANTHER" id="PTHR12673">
    <property type="entry name" value="FACIOGENITAL DYSPLASIA PROTEIN"/>
    <property type="match status" value="1"/>
</dbReference>
<dbReference type="InterPro" id="IPR036265">
    <property type="entry name" value="HIT-like_sf"/>
</dbReference>
<name>A0A836C9Y6_9STRA</name>
<protein>
    <submittedName>
        <fullName evidence="7">Uncharacterized protein</fullName>
    </submittedName>
</protein>
<dbReference type="Pfam" id="PF00169">
    <property type="entry name" value="PH"/>
    <property type="match status" value="1"/>
</dbReference>
<dbReference type="Pfam" id="PF19327">
    <property type="entry name" value="Ap4A_phos_N"/>
    <property type="match status" value="1"/>
</dbReference>
<evidence type="ECO:0000313" key="7">
    <source>
        <dbReference type="EMBL" id="KAG5177687.1"/>
    </source>
</evidence>
<dbReference type="InterPro" id="IPR051092">
    <property type="entry name" value="FYVE_RhoGEF_PH"/>
</dbReference>
<feature type="compositionally biased region" description="Low complexity" evidence="3">
    <location>
        <begin position="928"/>
        <end position="949"/>
    </location>
</feature>
<dbReference type="GO" id="GO:0003877">
    <property type="term" value="F:ATP:ADP adenylyltransferase activity"/>
    <property type="evidence" value="ECO:0007669"/>
    <property type="project" value="InterPro"/>
</dbReference>
<dbReference type="SMART" id="SM00325">
    <property type="entry name" value="RhoGEF"/>
    <property type="match status" value="1"/>
</dbReference>
<dbReference type="InterPro" id="IPR019200">
    <property type="entry name" value="ATP_adenylylTrfase_C"/>
</dbReference>
<dbReference type="InterPro" id="IPR001452">
    <property type="entry name" value="SH3_domain"/>
</dbReference>
<dbReference type="InterPro" id="IPR035899">
    <property type="entry name" value="DBL_dom_sf"/>
</dbReference>
<feature type="domain" description="SH3" evidence="4">
    <location>
        <begin position="12"/>
        <end position="73"/>
    </location>
</feature>
<evidence type="ECO:0000259" key="5">
    <source>
        <dbReference type="PROSITE" id="PS50003"/>
    </source>
</evidence>
<dbReference type="PROSITE" id="PS50002">
    <property type="entry name" value="SH3"/>
    <property type="match status" value="1"/>
</dbReference>
<feature type="region of interest" description="Disordered" evidence="3">
    <location>
        <begin position="767"/>
        <end position="956"/>
    </location>
</feature>
<dbReference type="GO" id="GO:0005737">
    <property type="term" value="C:cytoplasm"/>
    <property type="evidence" value="ECO:0007669"/>
    <property type="project" value="TreeGrafter"/>
</dbReference>
<feature type="domain" description="PH" evidence="5">
    <location>
        <begin position="532"/>
        <end position="629"/>
    </location>
</feature>
<dbReference type="Gene3D" id="2.30.29.30">
    <property type="entry name" value="Pleckstrin-homology domain (PH domain)/Phosphotyrosine-binding domain (PTB)"/>
    <property type="match status" value="2"/>
</dbReference>
<dbReference type="Pfam" id="PF00018">
    <property type="entry name" value="SH3_1"/>
    <property type="match status" value="1"/>
</dbReference>
<dbReference type="PANTHER" id="PTHR12673:SF159">
    <property type="entry name" value="LD03170P"/>
    <property type="match status" value="1"/>
</dbReference>
<dbReference type="Gene3D" id="2.30.30.40">
    <property type="entry name" value="SH3 Domains"/>
    <property type="match status" value="1"/>
</dbReference>
<dbReference type="EMBL" id="JAFCMP010000523">
    <property type="protein sequence ID" value="KAG5177687.1"/>
    <property type="molecule type" value="Genomic_DNA"/>
</dbReference>
<proteinExistence type="predicted"/>
<comment type="caution">
    <text evidence="7">The sequence shown here is derived from an EMBL/GenBank/DDBJ whole genome shotgun (WGS) entry which is preliminary data.</text>
</comment>
<dbReference type="PROSITE" id="PS50010">
    <property type="entry name" value="DH_2"/>
    <property type="match status" value="1"/>
</dbReference>
<dbReference type="InterPro" id="IPR043171">
    <property type="entry name" value="Ap4A_phos1/2-like"/>
</dbReference>
<feature type="compositionally biased region" description="Gly residues" evidence="3">
    <location>
        <begin position="829"/>
        <end position="838"/>
    </location>
</feature>
<dbReference type="CDD" id="cd00160">
    <property type="entry name" value="RhoGEF"/>
    <property type="match status" value="1"/>
</dbReference>
<feature type="region of interest" description="Disordered" evidence="3">
    <location>
        <begin position="112"/>
        <end position="154"/>
    </location>
</feature>
<feature type="compositionally biased region" description="Basic and acidic residues" evidence="3">
    <location>
        <begin position="1083"/>
        <end position="1099"/>
    </location>
</feature>
<dbReference type="InterPro" id="IPR000219">
    <property type="entry name" value="DH_dom"/>
</dbReference>
<keyword evidence="1 2" id="KW-0728">SH3 domain</keyword>
<dbReference type="SUPFAM" id="SSF48065">
    <property type="entry name" value="DBL homology domain (DH-domain)"/>
    <property type="match status" value="1"/>
</dbReference>
<dbReference type="InterPro" id="IPR011993">
    <property type="entry name" value="PH-like_dom_sf"/>
</dbReference>